<dbReference type="EMBL" id="LSSL01000764">
    <property type="protein sequence ID" value="OLY83756.1"/>
    <property type="molecule type" value="Genomic_DNA"/>
</dbReference>
<comment type="caution">
    <text evidence="3">The sequence shown here is derived from an EMBL/GenBank/DDBJ whole genome shotgun (WGS) entry which is preliminary data.</text>
</comment>
<feature type="region of interest" description="Disordered" evidence="2">
    <location>
        <begin position="337"/>
        <end position="359"/>
    </location>
</feature>
<sequence length="359" mass="40934">MFRSSASLRLLNSCLSHNFYTSKTLLPRLGKLNDHKIPSYSRGISCSLFIFKKNNAHSTENNQDFDSKTDDSIENTVEYIDKSLYPELYPENELESEIQKELDLEANFDKDLYPSQKSDESLNLQDPNVQILESDLADSEWFVDQQYEDQIKDSDITNDHKLPLWKRRALENSSINPLDDQSRTFKLSSEDFSLEGLDSSSIAALSLQVLSAENAINPTLIDVSDRCSWAERFVVVEASSVKHMQSMAHELISIFKSCAKKVNPNPTSEIIYNVDGWDSNEWIAIDLGSVIIHIFMAEARMAYDLETLWSKEIKQTGYDQSDMVIKEKLSEEEAELDISNTNIDHEPEFSQDLSKTSPS</sequence>
<evidence type="ECO:0000313" key="3">
    <source>
        <dbReference type="EMBL" id="OLY83756.1"/>
    </source>
</evidence>
<accession>A0A1R0H3P3</accession>
<comment type="similarity">
    <text evidence="1">Belongs to the Iojap/RsfS family.</text>
</comment>
<evidence type="ECO:0000313" key="4">
    <source>
        <dbReference type="Proteomes" id="UP000187455"/>
    </source>
</evidence>
<dbReference type="InterPro" id="IPR043519">
    <property type="entry name" value="NT_sf"/>
</dbReference>
<name>A0A1R0H3P3_9FUNG</name>
<gene>
    <name evidence="3" type="ORF">AYI68_g2099</name>
</gene>
<dbReference type="PANTHER" id="PTHR21043">
    <property type="entry name" value="IOJAP SUPERFAMILY ORTHOLOG"/>
    <property type="match status" value="1"/>
</dbReference>
<evidence type="ECO:0000256" key="2">
    <source>
        <dbReference type="SAM" id="MobiDB-lite"/>
    </source>
</evidence>
<dbReference type="GO" id="GO:0017148">
    <property type="term" value="P:negative regulation of translation"/>
    <property type="evidence" value="ECO:0007669"/>
    <property type="project" value="TreeGrafter"/>
</dbReference>
<dbReference type="GO" id="GO:0043023">
    <property type="term" value="F:ribosomal large subunit binding"/>
    <property type="evidence" value="ECO:0007669"/>
    <property type="project" value="TreeGrafter"/>
</dbReference>
<organism evidence="3 4">
    <name type="scientific">Smittium mucronatum</name>
    <dbReference type="NCBI Taxonomy" id="133383"/>
    <lineage>
        <taxon>Eukaryota</taxon>
        <taxon>Fungi</taxon>
        <taxon>Fungi incertae sedis</taxon>
        <taxon>Zoopagomycota</taxon>
        <taxon>Kickxellomycotina</taxon>
        <taxon>Harpellomycetes</taxon>
        <taxon>Harpellales</taxon>
        <taxon>Legeriomycetaceae</taxon>
        <taxon>Smittium</taxon>
    </lineage>
</organism>
<proteinExistence type="inferred from homology"/>
<dbReference type="InterPro" id="IPR004394">
    <property type="entry name" value="Iojap/RsfS/C7orf30"/>
</dbReference>
<dbReference type="GO" id="GO:0090071">
    <property type="term" value="P:negative regulation of ribosome biogenesis"/>
    <property type="evidence" value="ECO:0007669"/>
    <property type="project" value="TreeGrafter"/>
</dbReference>
<reference evidence="3 4" key="1">
    <citation type="journal article" date="2016" name="Mol. Biol. Evol.">
        <title>Genome-Wide Survey of Gut Fungi (Harpellales) Reveals the First Horizontally Transferred Ubiquitin Gene from a Mosquito Host.</title>
        <authorList>
            <person name="Wang Y."/>
            <person name="White M.M."/>
            <person name="Kvist S."/>
            <person name="Moncalvo J.M."/>
        </authorList>
    </citation>
    <scope>NUCLEOTIDE SEQUENCE [LARGE SCALE GENOMIC DNA]</scope>
    <source>
        <strain evidence="3 4">ALG-7-W6</strain>
    </source>
</reference>
<dbReference type="AlphaFoldDB" id="A0A1R0H3P3"/>
<dbReference type="STRING" id="133383.A0A1R0H3P3"/>
<dbReference type="HAMAP" id="MF_01477">
    <property type="entry name" value="Iojap_RsfS"/>
    <property type="match status" value="1"/>
</dbReference>
<dbReference type="OrthoDB" id="21330at2759"/>
<protein>
    <submittedName>
        <fullName evidence="3">Mitochondrial assembly of ribosomal large subunit protein 1</fullName>
    </submittedName>
</protein>
<dbReference type="Gene3D" id="3.30.460.10">
    <property type="entry name" value="Beta Polymerase, domain 2"/>
    <property type="match status" value="1"/>
</dbReference>
<dbReference type="GO" id="GO:0005739">
    <property type="term" value="C:mitochondrion"/>
    <property type="evidence" value="ECO:0007669"/>
    <property type="project" value="TreeGrafter"/>
</dbReference>
<dbReference type="NCBIfam" id="TIGR00090">
    <property type="entry name" value="rsfS_iojap_ybeB"/>
    <property type="match status" value="1"/>
</dbReference>
<dbReference type="PANTHER" id="PTHR21043:SF0">
    <property type="entry name" value="MITOCHONDRIAL ASSEMBLY OF RIBOSOMAL LARGE SUBUNIT PROTEIN 1"/>
    <property type="match status" value="1"/>
</dbReference>
<keyword evidence="4" id="KW-1185">Reference proteome</keyword>
<dbReference type="Proteomes" id="UP000187455">
    <property type="component" value="Unassembled WGS sequence"/>
</dbReference>
<dbReference type="Pfam" id="PF02410">
    <property type="entry name" value="RsfS"/>
    <property type="match status" value="1"/>
</dbReference>
<dbReference type="SUPFAM" id="SSF81301">
    <property type="entry name" value="Nucleotidyltransferase"/>
    <property type="match status" value="1"/>
</dbReference>
<evidence type="ECO:0000256" key="1">
    <source>
        <dbReference type="ARBA" id="ARBA00010574"/>
    </source>
</evidence>